<feature type="compositionally biased region" description="Low complexity" evidence="1">
    <location>
        <begin position="122"/>
        <end position="134"/>
    </location>
</feature>
<evidence type="ECO:0000313" key="2">
    <source>
        <dbReference type="EMBL" id="KAB2572747.1"/>
    </source>
</evidence>
<proteinExistence type="predicted"/>
<feature type="compositionally biased region" description="Polar residues" evidence="1">
    <location>
        <begin position="157"/>
        <end position="167"/>
    </location>
</feature>
<feature type="region of interest" description="Disordered" evidence="1">
    <location>
        <begin position="1"/>
        <end position="57"/>
    </location>
</feature>
<dbReference type="AlphaFoldDB" id="A0A5N5D582"/>
<evidence type="ECO:0000256" key="1">
    <source>
        <dbReference type="SAM" id="MobiDB-lite"/>
    </source>
</evidence>
<feature type="region of interest" description="Disordered" evidence="1">
    <location>
        <begin position="109"/>
        <end position="167"/>
    </location>
</feature>
<feature type="compositionally biased region" description="Polar residues" evidence="1">
    <location>
        <begin position="42"/>
        <end position="53"/>
    </location>
</feature>
<name>A0A5N5D582_9PEZI</name>
<keyword evidence="3" id="KW-1185">Reference proteome</keyword>
<reference evidence="2 3" key="1">
    <citation type="journal article" date="2019" name="Sci. Rep.">
        <title>A multi-omics analysis of the grapevine pathogen Lasiodiplodia theobromae reveals that temperature affects the expression of virulence- and pathogenicity-related genes.</title>
        <authorList>
            <person name="Felix C."/>
            <person name="Meneses R."/>
            <person name="Goncalves M.F.M."/>
            <person name="Tilleman L."/>
            <person name="Duarte A.S."/>
            <person name="Jorrin-Novo J.V."/>
            <person name="Van de Peer Y."/>
            <person name="Deforce D."/>
            <person name="Van Nieuwerburgh F."/>
            <person name="Esteves A.C."/>
            <person name="Alves A."/>
        </authorList>
    </citation>
    <scope>NUCLEOTIDE SEQUENCE [LARGE SCALE GENOMIC DNA]</scope>
    <source>
        <strain evidence="2 3">LA-SOL3</strain>
    </source>
</reference>
<feature type="compositionally biased region" description="Low complexity" evidence="1">
    <location>
        <begin position="145"/>
        <end position="154"/>
    </location>
</feature>
<feature type="compositionally biased region" description="Basic and acidic residues" evidence="1">
    <location>
        <begin position="111"/>
        <end position="120"/>
    </location>
</feature>
<gene>
    <name evidence="2" type="ORF">DBV05_g8602</name>
</gene>
<evidence type="ECO:0000313" key="3">
    <source>
        <dbReference type="Proteomes" id="UP000325902"/>
    </source>
</evidence>
<sequence length="167" mass="17772">MFPLASSGRQEKAEIPETLQSDTQSPQVTIPSSGEDRPQEPTIPNTHLTVSQSEAHRSLRIGTQTPGTFEYSDDAALPTLEHQLVTYVTADDKEAFSQPFDLSKVPVVTREQADAEDRTKKLTSTTPTLKAPLAGPKPGARSDADAAASATAAAQKCASQLQASPEL</sequence>
<comment type="caution">
    <text evidence="2">The sequence shown here is derived from an EMBL/GenBank/DDBJ whole genome shotgun (WGS) entry which is preliminary data.</text>
</comment>
<dbReference type="Proteomes" id="UP000325902">
    <property type="component" value="Unassembled WGS sequence"/>
</dbReference>
<protein>
    <submittedName>
        <fullName evidence="2">Uncharacterized protein</fullName>
    </submittedName>
</protein>
<accession>A0A5N5D582</accession>
<dbReference type="EMBL" id="VCHE01000072">
    <property type="protein sequence ID" value="KAB2572747.1"/>
    <property type="molecule type" value="Genomic_DNA"/>
</dbReference>
<organism evidence="2 3">
    <name type="scientific">Lasiodiplodia theobromae</name>
    <dbReference type="NCBI Taxonomy" id="45133"/>
    <lineage>
        <taxon>Eukaryota</taxon>
        <taxon>Fungi</taxon>
        <taxon>Dikarya</taxon>
        <taxon>Ascomycota</taxon>
        <taxon>Pezizomycotina</taxon>
        <taxon>Dothideomycetes</taxon>
        <taxon>Dothideomycetes incertae sedis</taxon>
        <taxon>Botryosphaeriales</taxon>
        <taxon>Botryosphaeriaceae</taxon>
        <taxon>Lasiodiplodia</taxon>
    </lineage>
</organism>
<feature type="compositionally biased region" description="Polar residues" evidence="1">
    <location>
        <begin position="18"/>
        <end position="32"/>
    </location>
</feature>